<dbReference type="Proteomes" id="UP000321907">
    <property type="component" value="Unassembled WGS sequence"/>
</dbReference>
<feature type="signal peptide" evidence="1">
    <location>
        <begin position="1"/>
        <end position="18"/>
    </location>
</feature>
<reference evidence="2 3" key="1">
    <citation type="submission" date="2019-08" db="EMBL/GenBank/DDBJ databases">
        <title>Lewinella sp. strain SSH13 Genome sequencing and assembly.</title>
        <authorList>
            <person name="Kim I."/>
        </authorList>
    </citation>
    <scope>NUCLEOTIDE SEQUENCE [LARGE SCALE GENOMIC DNA]</scope>
    <source>
        <strain evidence="2 3">SSH13</strain>
    </source>
</reference>
<dbReference type="Pfam" id="PF13585">
    <property type="entry name" value="CHU_C"/>
    <property type="match status" value="1"/>
</dbReference>
<proteinExistence type="predicted"/>
<gene>
    <name evidence="2" type="ORF">FUA23_11430</name>
</gene>
<evidence type="ECO:0000256" key="1">
    <source>
        <dbReference type="SAM" id="SignalP"/>
    </source>
</evidence>
<keyword evidence="1" id="KW-0732">Signal</keyword>
<comment type="caution">
    <text evidence="2">The sequence shown here is derived from an EMBL/GenBank/DDBJ whole genome shotgun (WGS) entry which is preliminary data.</text>
</comment>
<dbReference type="AlphaFoldDB" id="A0A5C7FSE2"/>
<sequence length="583" mass="62897">MRFLLCYFILGLAPALSAQIAAPDLLCTRSESGAVILNWENAAVGCGPYEATEIYSATAPDGPFSLLAEVNDPAETMYSDANPTGELRYYYMSYRYNCPGQTAMNSDTLDSFIPRSPVVRYVSVEDNEIIIDWRASSSPEVTGYIILEVTPTAFIPLDTVYGVTDYRFPFSAADPDPASREFRLVAIDPCGNDSPQGSIVSAMNLSATGGSGCTSEITLMPDLTSLSRYLPATALELFVSTNGSAYVSAGTFGPAAPTVDYDGANDGDDLCFYLEAAIAENNSRARSTVFCTSVVINQPARQMDLYGVEVSDNGDLLFQYDASVIQPVLTESVYLIARTNGVLEQDSSLPTDLTAAGGQATLAGPLADPLESGETVAFRLTDDCMREITTNAVEPVYLTATEFFPGQHQLSWTPLINGLAGETTYDVFRTDAGSAPVTLATGLTDLRFLDENSGAGGEVCYEIRATFRPEGAATAETYVFSSNTDCITPVSEVFVPNAFSPNGDGINDVFRPFFSPLPAEADYELLVFDRWGALVFESNVPLEGWDGSYRGKLMTNGVFVYSLRYQAREGLVYTRSGTVNLLR</sequence>
<evidence type="ECO:0000313" key="2">
    <source>
        <dbReference type="EMBL" id="TXF89118.1"/>
    </source>
</evidence>
<dbReference type="InterPro" id="IPR013783">
    <property type="entry name" value="Ig-like_fold"/>
</dbReference>
<dbReference type="EMBL" id="VOXD01000016">
    <property type="protein sequence ID" value="TXF89118.1"/>
    <property type="molecule type" value="Genomic_DNA"/>
</dbReference>
<organism evidence="2 3">
    <name type="scientific">Neolewinella aurantiaca</name>
    <dbReference type="NCBI Taxonomy" id="2602767"/>
    <lineage>
        <taxon>Bacteria</taxon>
        <taxon>Pseudomonadati</taxon>
        <taxon>Bacteroidota</taxon>
        <taxon>Saprospiria</taxon>
        <taxon>Saprospirales</taxon>
        <taxon>Lewinellaceae</taxon>
        <taxon>Neolewinella</taxon>
    </lineage>
</organism>
<name>A0A5C7FSE2_9BACT</name>
<keyword evidence="3" id="KW-1185">Reference proteome</keyword>
<feature type="chain" id="PRO_5023078981" evidence="1">
    <location>
        <begin position="19"/>
        <end position="583"/>
    </location>
</feature>
<dbReference type="OrthoDB" id="631648at2"/>
<protein>
    <submittedName>
        <fullName evidence="2">Gliding motility-associated C-terminal domain-containing protein</fullName>
    </submittedName>
</protein>
<accession>A0A5C7FSE2</accession>
<evidence type="ECO:0000313" key="3">
    <source>
        <dbReference type="Proteomes" id="UP000321907"/>
    </source>
</evidence>
<dbReference type="InterPro" id="IPR026341">
    <property type="entry name" value="T9SS_type_B"/>
</dbReference>
<dbReference type="RefSeq" id="WP_147930880.1">
    <property type="nucleotide sequence ID" value="NZ_VOXD01000016.1"/>
</dbReference>
<dbReference type="NCBIfam" id="TIGR04131">
    <property type="entry name" value="Bac_Flav_CTERM"/>
    <property type="match status" value="1"/>
</dbReference>
<dbReference type="Gene3D" id="2.60.40.10">
    <property type="entry name" value="Immunoglobulins"/>
    <property type="match status" value="1"/>
</dbReference>